<name>A0A6B0TAU3_9EURY</name>
<dbReference type="AlphaFoldDB" id="A0A6B0TAU3"/>
<proteinExistence type="predicted"/>
<evidence type="ECO:0000313" key="2">
    <source>
        <dbReference type="Proteomes" id="UP000466535"/>
    </source>
</evidence>
<accession>A0A6B0TAU3</accession>
<dbReference type="Gene3D" id="1.10.3450.10">
    <property type="entry name" value="TTHA0068-like"/>
    <property type="match status" value="1"/>
</dbReference>
<dbReference type="SUPFAM" id="SSF140663">
    <property type="entry name" value="TTHA0068-like"/>
    <property type="match status" value="1"/>
</dbReference>
<sequence length="213" mass="23701">MDAHLRAGIAIFNAGGYHTAHDAWEEYWLGLDSGTDDERFLHGLIQYTAAVHHARDGNWAGATGLADSALEYLGSLPAQYRGVEVESIRSSLRRLRDDPEVIERRRPLALTHRGEALAPEDLDFEATAIAAEALAERRGEEDLLDRATSYAREDLDGTAEPGRGETDSRILPLVFDYVRDPDHRSLVARRLEQHCDRRQAKADDVAGLFDPEG</sequence>
<dbReference type="PANTHER" id="PTHR34796:SF1">
    <property type="entry name" value="EXPRESSED PROTEIN"/>
    <property type="match status" value="1"/>
</dbReference>
<keyword evidence="2" id="KW-1185">Reference proteome</keyword>
<reference evidence="1 2" key="1">
    <citation type="submission" date="2019-12" db="EMBL/GenBank/DDBJ databases">
        <title>Isolation and characterization of three novel carbon monoxide-oxidizing members of Halobacteria from salione crusts and soils.</title>
        <authorList>
            <person name="Myers M.R."/>
            <person name="King G.M."/>
        </authorList>
    </citation>
    <scope>NUCLEOTIDE SEQUENCE [LARGE SCALE GENOMIC DNA]</scope>
    <source>
        <strain evidence="1 2">WSH3</strain>
    </source>
</reference>
<dbReference type="EMBL" id="WUUT01000005">
    <property type="protein sequence ID" value="MXR52522.1"/>
    <property type="molecule type" value="Genomic_DNA"/>
</dbReference>
<dbReference type="RefSeq" id="WP_159764654.1">
    <property type="nucleotide sequence ID" value="NZ_WUUT01000005.1"/>
</dbReference>
<comment type="caution">
    <text evidence="1">The sequence shown here is derived from an EMBL/GenBank/DDBJ whole genome shotgun (WGS) entry which is preliminary data.</text>
</comment>
<dbReference type="Proteomes" id="UP000466535">
    <property type="component" value="Unassembled WGS sequence"/>
</dbReference>
<protein>
    <submittedName>
        <fullName evidence="1">DUF309 domain-containing protein</fullName>
    </submittedName>
</protein>
<dbReference type="InterPro" id="IPR023203">
    <property type="entry name" value="TTHA0068_sf"/>
</dbReference>
<gene>
    <name evidence="1" type="ORF">GRX03_13005</name>
</gene>
<organism evidence="1 2">
    <name type="scientific">Halovenus carboxidivorans</name>
    <dbReference type="NCBI Taxonomy" id="2692199"/>
    <lineage>
        <taxon>Archaea</taxon>
        <taxon>Methanobacteriati</taxon>
        <taxon>Methanobacteriota</taxon>
        <taxon>Stenosarchaea group</taxon>
        <taxon>Halobacteria</taxon>
        <taxon>Halobacteriales</taxon>
        <taxon>Haloarculaceae</taxon>
        <taxon>Halovenus</taxon>
    </lineage>
</organism>
<dbReference type="InterPro" id="IPR005500">
    <property type="entry name" value="DUF309"/>
</dbReference>
<evidence type="ECO:0000313" key="1">
    <source>
        <dbReference type="EMBL" id="MXR52522.1"/>
    </source>
</evidence>
<dbReference type="OrthoDB" id="270022at2157"/>
<dbReference type="Pfam" id="PF03745">
    <property type="entry name" value="DUF309"/>
    <property type="match status" value="1"/>
</dbReference>
<dbReference type="PANTHER" id="PTHR34796">
    <property type="entry name" value="EXPRESSED PROTEIN"/>
    <property type="match status" value="1"/>
</dbReference>